<comment type="similarity">
    <text evidence="1">Belongs to the beta/gamma-crystallin family.</text>
</comment>
<dbReference type="SUPFAM" id="SSF49695">
    <property type="entry name" value="gamma-Crystallin-like"/>
    <property type="match status" value="1"/>
</dbReference>
<feature type="compositionally biased region" description="Polar residues" evidence="3">
    <location>
        <begin position="464"/>
        <end position="475"/>
    </location>
</feature>
<feature type="compositionally biased region" description="Basic and acidic residues" evidence="3">
    <location>
        <begin position="409"/>
        <end position="442"/>
    </location>
</feature>
<name>A0A062TXX0_9PROT</name>
<feature type="region of interest" description="Disordered" evidence="3">
    <location>
        <begin position="293"/>
        <end position="539"/>
    </location>
</feature>
<feature type="compositionally biased region" description="Low complexity" evidence="3">
    <location>
        <begin position="476"/>
        <end position="503"/>
    </location>
</feature>
<proteinExistence type="inferred from homology"/>
<dbReference type="Proteomes" id="UP000249123">
    <property type="component" value="Unassembled WGS sequence"/>
</dbReference>
<keyword evidence="2" id="KW-0677">Repeat</keyword>
<evidence type="ECO:0000256" key="3">
    <source>
        <dbReference type="SAM" id="MobiDB-lite"/>
    </source>
</evidence>
<feature type="chain" id="PRO_5043522991" evidence="4">
    <location>
        <begin position="25"/>
        <end position="539"/>
    </location>
</feature>
<evidence type="ECO:0000256" key="4">
    <source>
        <dbReference type="SAM" id="SignalP"/>
    </source>
</evidence>
<dbReference type="Gene3D" id="2.60.20.10">
    <property type="entry name" value="Crystallins"/>
    <property type="match status" value="2"/>
</dbReference>
<dbReference type="OrthoDB" id="7186950at2"/>
<dbReference type="RefSeq" id="WP_051595108.1">
    <property type="nucleotide sequence ID" value="NZ_AWFA01000078.1"/>
</dbReference>
<feature type="signal peptide" evidence="4">
    <location>
        <begin position="1"/>
        <end position="24"/>
    </location>
</feature>
<keyword evidence="6" id="KW-1185">Reference proteome</keyword>
<feature type="compositionally biased region" description="Basic and acidic residues" evidence="3">
    <location>
        <begin position="307"/>
        <end position="340"/>
    </location>
</feature>
<sequence length="539" mass="61817">MFTKLIRFAAFLALPLTAAGTAAAQYEAAGEPAGLMLFSGQDYQGDVREVFEPVYTLNDYRFNDRARSVAVLSGAWELCEHSDFTGRCVFIRHDVADLDWYGLDYEISSARPIYEYTEAEHGLMFVRDDQGYIRYADNDRYGYDNYSHGYGVSTRVSVYHYGYSPTYRSYGYYDPRFGYGPYGFAWTRHGVNRHYGHDYRRDYRHRRPDLRGHYGARDGAVTLYVDSYERGASLGLNEGVSDLSRYRFNDNVSSIKIRSGKWEVCEHANFKGRCQIIDASNDKLNGLRLNDNISSIRPVDGQGHRGNRNDGDRRYDGPRGGRDHRGDRDDSHRGERRPHTEGVVTRTRGDGLAGGPASEQVRRPQPRPGQPVRADINRPQREGQARQDVLPQRERVQQQRVLPKSPAFRNREDLERPDAVQDVRRRAKRARDIRPVERRPQEARSTPRRAEPIRPQGQAAPQRANVQSQSAQSRTPVQSRPQARPQPQRPQAAPARPQRAQVQPPRPQPQARPQQQPQPQRNNDKRSPALRARDNPQKQ</sequence>
<evidence type="ECO:0000256" key="2">
    <source>
        <dbReference type="ARBA" id="ARBA00022737"/>
    </source>
</evidence>
<feature type="compositionally biased region" description="Basic and acidic residues" evidence="3">
    <location>
        <begin position="375"/>
        <end position="397"/>
    </location>
</feature>
<keyword evidence="4" id="KW-0732">Signal</keyword>
<organism evidence="5 6">
    <name type="scientific">Hyphomonas pacifica</name>
    <dbReference type="NCBI Taxonomy" id="1280941"/>
    <lineage>
        <taxon>Bacteria</taxon>
        <taxon>Pseudomonadati</taxon>
        <taxon>Pseudomonadota</taxon>
        <taxon>Alphaproteobacteria</taxon>
        <taxon>Hyphomonadales</taxon>
        <taxon>Hyphomonadaceae</taxon>
        <taxon>Hyphomonas</taxon>
    </lineage>
</organism>
<dbReference type="AlphaFoldDB" id="A0A062TXX0"/>
<dbReference type="InterPro" id="IPR011024">
    <property type="entry name" value="G_crystallin-like"/>
</dbReference>
<dbReference type="eggNOG" id="COG3134">
    <property type="taxonomic scope" value="Bacteria"/>
</dbReference>
<dbReference type="SMART" id="SM00247">
    <property type="entry name" value="XTALbg"/>
    <property type="match status" value="2"/>
</dbReference>
<reference evidence="5 6" key="1">
    <citation type="submission" date="2013-04" db="EMBL/GenBank/DDBJ databases">
        <title>Hyphomonas sp. T24B3 Genome Sequencing.</title>
        <authorList>
            <person name="Lai Q."/>
            <person name="Shao Z."/>
        </authorList>
    </citation>
    <scope>NUCLEOTIDE SEQUENCE [LARGE SCALE GENOMIC DNA]</scope>
    <source>
        <strain evidence="5 6">T24B3</strain>
    </source>
</reference>
<dbReference type="Pfam" id="PF00030">
    <property type="entry name" value="Crystall"/>
    <property type="match status" value="2"/>
</dbReference>
<protein>
    <submittedName>
        <fullName evidence="5">Uncharacterized protein</fullName>
    </submittedName>
</protein>
<dbReference type="PROSITE" id="PS50915">
    <property type="entry name" value="CRYSTALLIN_BETA_GAMMA"/>
    <property type="match status" value="1"/>
</dbReference>
<accession>A0A062TXX0</accession>
<dbReference type="InterPro" id="IPR001064">
    <property type="entry name" value="Beta/gamma_crystallin"/>
</dbReference>
<dbReference type="STRING" id="1280941.HY2_05765"/>
<evidence type="ECO:0000313" key="6">
    <source>
        <dbReference type="Proteomes" id="UP000249123"/>
    </source>
</evidence>
<feature type="compositionally biased region" description="Low complexity" evidence="3">
    <location>
        <begin position="511"/>
        <end position="521"/>
    </location>
</feature>
<comment type="caution">
    <text evidence="5">The sequence shown here is derived from an EMBL/GenBank/DDBJ whole genome shotgun (WGS) entry which is preliminary data.</text>
</comment>
<gene>
    <name evidence="5" type="ORF">HY3_06740</name>
</gene>
<evidence type="ECO:0000256" key="1">
    <source>
        <dbReference type="ARBA" id="ARBA00009646"/>
    </source>
</evidence>
<feature type="compositionally biased region" description="Basic and acidic residues" evidence="3">
    <location>
        <begin position="522"/>
        <end position="539"/>
    </location>
</feature>
<evidence type="ECO:0000313" key="5">
    <source>
        <dbReference type="EMBL" id="RAN35789.1"/>
    </source>
</evidence>
<dbReference type="EMBL" id="AWFB01000002">
    <property type="protein sequence ID" value="RAN35789.1"/>
    <property type="molecule type" value="Genomic_DNA"/>
</dbReference>